<dbReference type="RefSeq" id="XP_028474166.1">
    <property type="nucleotide sequence ID" value="XM_028617703.1"/>
</dbReference>
<feature type="transmembrane region" description="Helical" evidence="5">
    <location>
        <begin position="419"/>
        <end position="443"/>
    </location>
</feature>
<dbReference type="InterPro" id="IPR036259">
    <property type="entry name" value="MFS_trans_sf"/>
</dbReference>
<accession>A0A427XJE2</accession>
<comment type="subcellular location">
    <subcellularLocation>
        <location evidence="1">Membrane</location>
        <topology evidence="1">Multi-pass membrane protein</topology>
    </subcellularLocation>
</comment>
<dbReference type="OrthoDB" id="5296287at2759"/>
<reference evidence="7 8" key="1">
    <citation type="submission" date="2018-11" db="EMBL/GenBank/DDBJ databases">
        <title>Genome sequence of Apiotrichum porosum DSM 27194.</title>
        <authorList>
            <person name="Aliyu H."/>
            <person name="Gorte O."/>
            <person name="Ochsenreither K."/>
        </authorList>
    </citation>
    <scope>NUCLEOTIDE SEQUENCE [LARGE SCALE GENOMIC DNA]</scope>
    <source>
        <strain evidence="7 8">DSM 27194</strain>
    </source>
</reference>
<organism evidence="7 8">
    <name type="scientific">Apiotrichum porosum</name>
    <dbReference type="NCBI Taxonomy" id="105984"/>
    <lineage>
        <taxon>Eukaryota</taxon>
        <taxon>Fungi</taxon>
        <taxon>Dikarya</taxon>
        <taxon>Basidiomycota</taxon>
        <taxon>Agaricomycotina</taxon>
        <taxon>Tremellomycetes</taxon>
        <taxon>Trichosporonales</taxon>
        <taxon>Trichosporonaceae</taxon>
        <taxon>Apiotrichum</taxon>
    </lineage>
</organism>
<evidence type="ECO:0000256" key="1">
    <source>
        <dbReference type="ARBA" id="ARBA00004141"/>
    </source>
</evidence>
<evidence type="ECO:0000256" key="2">
    <source>
        <dbReference type="ARBA" id="ARBA00022692"/>
    </source>
</evidence>
<dbReference type="CDD" id="cd17316">
    <property type="entry name" value="MFS_SV2_like"/>
    <property type="match status" value="1"/>
</dbReference>
<feature type="transmembrane region" description="Helical" evidence="5">
    <location>
        <begin position="107"/>
        <end position="125"/>
    </location>
</feature>
<proteinExistence type="predicted"/>
<gene>
    <name evidence="7" type="ORF">EHS24_001947</name>
</gene>
<feature type="transmembrane region" description="Helical" evidence="5">
    <location>
        <begin position="294"/>
        <end position="318"/>
    </location>
</feature>
<dbReference type="AlphaFoldDB" id="A0A427XJE2"/>
<evidence type="ECO:0000259" key="6">
    <source>
        <dbReference type="PROSITE" id="PS50850"/>
    </source>
</evidence>
<keyword evidence="2 5" id="KW-0812">Transmembrane</keyword>
<dbReference type="Pfam" id="PF07690">
    <property type="entry name" value="MFS_1"/>
    <property type="match status" value="1"/>
</dbReference>
<feature type="transmembrane region" description="Helical" evidence="5">
    <location>
        <begin position="256"/>
        <end position="274"/>
    </location>
</feature>
<name>A0A427XJE2_9TREE</name>
<protein>
    <recommendedName>
        <fullName evidence="6">Major facilitator superfamily (MFS) profile domain-containing protein</fullName>
    </recommendedName>
</protein>
<keyword evidence="4 5" id="KW-0472">Membrane</keyword>
<comment type="caution">
    <text evidence="7">The sequence shown here is derived from an EMBL/GenBank/DDBJ whole genome shotgun (WGS) entry which is preliminary data.</text>
</comment>
<feature type="transmembrane region" description="Helical" evidence="5">
    <location>
        <begin position="69"/>
        <end position="95"/>
    </location>
</feature>
<evidence type="ECO:0000256" key="5">
    <source>
        <dbReference type="SAM" id="Phobius"/>
    </source>
</evidence>
<dbReference type="GO" id="GO:0015355">
    <property type="term" value="F:secondary active monocarboxylate transmembrane transporter activity"/>
    <property type="evidence" value="ECO:0007669"/>
    <property type="project" value="TreeGrafter"/>
</dbReference>
<dbReference type="GeneID" id="39586490"/>
<dbReference type="PANTHER" id="PTHR23508:SF10">
    <property type="entry name" value="CARBOXYLIC ACID TRANSPORTER PROTEIN HOMOLOG"/>
    <property type="match status" value="1"/>
</dbReference>
<feature type="transmembrane region" description="Helical" evidence="5">
    <location>
        <begin position="325"/>
        <end position="343"/>
    </location>
</feature>
<keyword evidence="3 5" id="KW-1133">Transmembrane helix</keyword>
<evidence type="ECO:0000313" key="8">
    <source>
        <dbReference type="Proteomes" id="UP000279236"/>
    </source>
</evidence>
<feature type="transmembrane region" description="Helical" evidence="5">
    <location>
        <begin position="27"/>
        <end position="49"/>
    </location>
</feature>
<dbReference type="GO" id="GO:0005886">
    <property type="term" value="C:plasma membrane"/>
    <property type="evidence" value="ECO:0007669"/>
    <property type="project" value="TreeGrafter"/>
</dbReference>
<dbReference type="InterPro" id="IPR011701">
    <property type="entry name" value="MFS"/>
</dbReference>
<feature type="domain" description="Major facilitator superfamily (MFS) profile" evidence="6">
    <location>
        <begin position="40"/>
        <end position="446"/>
    </location>
</feature>
<dbReference type="Gene3D" id="1.20.1250.20">
    <property type="entry name" value="MFS general substrate transporter like domains"/>
    <property type="match status" value="2"/>
</dbReference>
<dbReference type="PANTHER" id="PTHR23508">
    <property type="entry name" value="CARBOXYLIC ACID TRANSPORTER PROTEIN HOMOLOG"/>
    <property type="match status" value="1"/>
</dbReference>
<evidence type="ECO:0000313" key="7">
    <source>
        <dbReference type="EMBL" id="RSH79019.1"/>
    </source>
</evidence>
<dbReference type="GO" id="GO:0035879">
    <property type="term" value="P:plasma membrane lactate transport"/>
    <property type="evidence" value="ECO:0007669"/>
    <property type="project" value="TreeGrafter"/>
</dbReference>
<sequence>MSPFNSFIAGLPRLPPRESRHRSSNPFTLLASLTAMQWAFFFSGWFAWVCDAVDFFAVSLSTARLATQFAKPVGTVTLSITLTLLFRPLGAFIFGILSDRYGRKWPLIGNLLLIAAFSLGTGFVQTFSAFLALRSMFGITMGGIWGLAVSMSLENMPVEARGLFSGFLQLGYPVGYLIIAAVNLNPYIQKQQHWRVLFYTGAGMSLFAAVIRLLLPESAYFKERQQCRAELEADGAITKSATMTTLRELGKTLRVHWARCVWSVIFMSAFNFYSHGSQDLYPTYVQIDKGLSPHLATVTTIIGNCGAIAGCTVGGFVSQFLGRRLTIIVMAVFCCAMLPLWLLPTSFAGLAAGAFFVQAGVQGAYGVVPVYLSEISPVAFRATWPGVAYQLGNMVASASAQIEATAGAKIKDPTTGKPAYGKVAAILIAVSAVVLIACCLVGAEDHGAHFENGRAAFENDAGLDIVEDPERQLSKVVSNGDQKDQVKVYHKEHV</sequence>
<feature type="transmembrane region" description="Helical" evidence="5">
    <location>
        <begin position="163"/>
        <end position="184"/>
    </location>
</feature>
<dbReference type="EMBL" id="RSCE01000011">
    <property type="protein sequence ID" value="RSH79019.1"/>
    <property type="molecule type" value="Genomic_DNA"/>
</dbReference>
<dbReference type="InterPro" id="IPR020846">
    <property type="entry name" value="MFS_dom"/>
</dbReference>
<dbReference type="PROSITE" id="PS50850">
    <property type="entry name" value="MFS"/>
    <property type="match status" value="1"/>
</dbReference>
<dbReference type="Proteomes" id="UP000279236">
    <property type="component" value="Unassembled WGS sequence"/>
</dbReference>
<feature type="transmembrane region" description="Helical" evidence="5">
    <location>
        <begin position="196"/>
        <end position="215"/>
    </location>
</feature>
<dbReference type="SUPFAM" id="SSF103473">
    <property type="entry name" value="MFS general substrate transporter"/>
    <property type="match status" value="1"/>
</dbReference>
<evidence type="ECO:0000256" key="4">
    <source>
        <dbReference type="ARBA" id="ARBA00023136"/>
    </source>
</evidence>
<feature type="transmembrane region" description="Helical" evidence="5">
    <location>
        <begin position="131"/>
        <end position="151"/>
    </location>
</feature>
<evidence type="ECO:0000256" key="3">
    <source>
        <dbReference type="ARBA" id="ARBA00022989"/>
    </source>
</evidence>
<keyword evidence="8" id="KW-1185">Reference proteome</keyword>